<name>A0A1D9G1P3_MOOP1</name>
<proteinExistence type="predicted"/>
<protein>
    <submittedName>
        <fullName evidence="4">Proprotein convertase P-domain-containing protein</fullName>
    </submittedName>
</protein>
<evidence type="ECO:0000256" key="2">
    <source>
        <dbReference type="ARBA" id="ARBA00022801"/>
    </source>
</evidence>
<evidence type="ECO:0000313" key="5">
    <source>
        <dbReference type="Proteomes" id="UP000176944"/>
    </source>
</evidence>
<gene>
    <name evidence="4" type="ORF">BJP36_18105</name>
</gene>
<feature type="domain" description="P/Homo B" evidence="3">
    <location>
        <begin position="15"/>
        <end position="175"/>
    </location>
</feature>
<keyword evidence="1" id="KW-0645">Protease</keyword>
<sequence>MNQTISDAAMVTQEGEFSTTNHYTITTFKGSGGDIPDGKGRFLDNIIVKENFQVKEVSVKLHNMVHTWVGDLVVSLRHEETGIVVDLFRQPGKPNFSSSGYSSDIKGDYIFNDHNSQDFEAAAGANTVVPSGNYHPVESLSAFDGLSAAGTWQLIIKDNAAGDSGSLGSWSLDLG</sequence>
<dbReference type="Proteomes" id="UP000176944">
    <property type="component" value="Chromosome"/>
</dbReference>
<organism evidence="4 5">
    <name type="scientific">Moorena producens (strain JHB)</name>
    <dbReference type="NCBI Taxonomy" id="1454205"/>
    <lineage>
        <taxon>Bacteria</taxon>
        <taxon>Bacillati</taxon>
        <taxon>Cyanobacteriota</taxon>
        <taxon>Cyanophyceae</taxon>
        <taxon>Coleofasciculales</taxon>
        <taxon>Coleofasciculaceae</taxon>
        <taxon>Moorena</taxon>
    </lineage>
</organism>
<dbReference type="Gene3D" id="2.60.120.260">
    <property type="entry name" value="Galactose-binding domain-like"/>
    <property type="match status" value="1"/>
</dbReference>
<evidence type="ECO:0000259" key="3">
    <source>
        <dbReference type="PROSITE" id="PS51829"/>
    </source>
</evidence>
<dbReference type="GO" id="GO:0006508">
    <property type="term" value="P:proteolysis"/>
    <property type="evidence" value="ECO:0007669"/>
    <property type="project" value="UniProtKB-KW"/>
</dbReference>
<accession>A0A1D9G1P3</accession>
<keyword evidence="2" id="KW-0378">Hydrolase</keyword>
<dbReference type="Pfam" id="PF01483">
    <property type="entry name" value="P_proprotein"/>
    <property type="match status" value="1"/>
</dbReference>
<dbReference type="AlphaFoldDB" id="A0A1D9G1P3"/>
<dbReference type="EMBL" id="CP017708">
    <property type="protein sequence ID" value="AOY81538.1"/>
    <property type="molecule type" value="Genomic_DNA"/>
</dbReference>
<dbReference type="GO" id="GO:0004252">
    <property type="term" value="F:serine-type endopeptidase activity"/>
    <property type="evidence" value="ECO:0007669"/>
    <property type="project" value="InterPro"/>
</dbReference>
<reference evidence="5" key="1">
    <citation type="submission" date="2016-10" db="EMBL/GenBank/DDBJ databases">
        <title>Comparative genomics uncovers the prolific and rare metabolic potential of the cyanobacterial genus Moorea.</title>
        <authorList>
            <person name="Leao T."/>
            <person name="Castelao G."/>
            <person name="Korobeynikov A."/>
            <person name="Monroe E.A."/>
            <person name="Podell S."/>
            <person name="Glukhov E."/>
            <person name="Allen E."/>
            <person name="Gerwick W.H."/>
            <person name="Gerwick L."/>
        </authorList>
    </citation>
    <scope>NUCLEOTIDE SEQUENCE [LARGE SCALE GENOMIC DNA]</scope>
    <source>
        <strain evidence="5">JHB</strain>
    </source>
</reference>
<dbReference type="InterPro" id="IPR008979">
    <property type="entry name" value="Galactose-bd-like_sf"/>
</dbReference>
<evidence type="ECO:0000313" key="4">
    <source>
        <dbReference type="EMBL" id="AOY81538.1"/>
    </source>
</evidence>
<evidence type="ECO:0000256" key="1">
    <source>
        <dbReference type="ARBA" id="ARBA00022670"/>
    </source>
</evidence>
<dbReference type="InterPro" id="IPR002884">
    <property type="entry name" value="P_dom"/>
</dbReference>
<dbReference type="SUPFAM" id="SSF49785">
    <property type="entry name" value="Galactose-binding domain-like"/>
    <property type="match status" value="1"/>
</dbReference>
<dbReference type="PROSITE" id="PS51829">
    <property type="entry name" value="P_HOMO_B"/>
    <property type="match status" value="1"/>
</dbReference>